<evidence type="ECO:0000256" key="10">
    <source>
        <dbReference type="ARBA" id="ARBA00022840"/>
    </source>
</evidence>
<dbReference type="InterPro" id="IPR029491">
    <property type="entry name" value="Helicase_HTH"/>
</dbReference>
<dbReference type="SMART" id="SM00341">
    <property type="entry name" value="HRDC"/>
    <property type="match status" value="1"/>
</dbReference>
<dbReference type="CDD" id="cd17920">
    <property type="entry name" value="DEXHc_RecQ"/>
    <property type="match status" value="1"/>
</dbReference>
<keyword evidence="13" id="KW-0234">DNA repair</keyword>
<evidence type="ECO:0000256" key="7">
    <source>
        <dbReference type="ARBA" id="ARBA00022801"/>
    </source>
</evidence>
<evidence type="ECO:0000256" key="13">
    <source>
        <dbReference type="ARBA" id="ARBA00023204"/>
    </source>
</evidence>
<dbReference type="InterPro" id="IPR036388">
    <property type="entry name" value="WH-like_DNA-bd_sf"/>
</dbReference>
<evidence type="ECO:0000256" key="15">
    <source>
        <dbReference type="ARBA" id="ARBA00034617"/>
    </source>
</evidence>
<dbReference type="InterPro" id="IPR006293">
    <property type="entry name" value="DNA_helicase_ATP-dep_RecQ_bac"/>
</dbReference>
<evidence type="ECO:0000313" key="21">
    <source>
        <dbReference type="EMBL" id="MFC7060842.1"/>
    </source>
</evidence>
<keyword evidence="5" id="KW-0547">Nucleotide-binding</keyword>
<dbReference type="Gene3D" id="1.10.10.10">
    <property type="entry name" value="Winged helix-like DNA-binding domain superfamily/Winged helix DNA-binding domain"/>
    <property type="match status" value="1"/>
</dbReference>
<evidence type="ECO:0000256" key="1">
    <source>
        <dbReference type="ARBA" id="ARBA00001946"/>
    </source>
</evidence>
<dbReference type="Pfam" id="PF00570">
    <property type="entry name" value="HRDC"/>
    <property type="match status" value="1"/>
</dbReference>
<feature type="domain" description="Helicase ATP-binding" evidence="19">
    <location>
        <begin position="26"/>
        <end position="195"/>
    </location>
</feature>
<dbReference type="PROSITE" id="PS50967">
    <property type="entry name" value="HRDC"/>
    <property type="match status" value="1"/>
</dbReference>
<evidence type="ECO:0000256" key="12">
    <source>
        <dbReference type="ARBA" id="ARBA00023172"/>
    </source>
</evidence>
<dbReference type="Pfam" id="PF14493">
    <property type="entry name" value="HTH_40"/>
    <property type="match status" value="1"/>
</dbReference>
<keyword evidence="11" id="KW-0238">DNA-binding</keyword>
<dbReference type="InterPro" id="IPR027417">
    <property type="entry name" value="P-loop_NTPase"/>
</dbReference>
<comment type="caution">
    <text evidence="21">The sequence shown here is derived from an EMBL/GenBank/DDBJ whole genome shotgun (WGS) entry which is preliminary data.</text>
</comment>
<dbReference type="SMART" id="SM00956">
    <property type="entry name" value="RQC"/>
    <property type="match status" value="1"/>
</dbReference>
<dbReference type="Pfam" id="PF09382">
    <property type="entry name" value="RQC"/>
    <property type="match status" value="1"/>
</dbReference>
<dbReference type="InterPro" id="IPR004589">
    <property type="entry name" value="DNA_helicase_ATP-dep_RecQ"/>
</dbReference>
<dbReference type="SMART" id="SM00490">
    <property type="entry name" value="HELICc"/>
    <property type="match status" value="1"/>
</dbReference>
<dbReference type="Proteomes" id="UP001596410">
    <property type="component" value="Unassembled WGS sequence"/>
</dbReference>
<dbReference type="SUPFAM" id="SSF52540">
    <property type="entry name" value="P-loop containing nucleoside triphosphate hydrolases"/>
    <property type="match status" value="1"/>
</dbReference>
<dbReference type="InterPro" id="IPR032284">
    <property type="entry name" value="RecQ_Zn-bd"/>
</dbReference>
<dbReference type="SUPFAM" id="SSF46785">
    <property type="entry name" value="Winged helix' DNA-binding domain"/>
    <property type="match status" value="1"/>
</dbReference>
<dbReference type="InterPro" id="IPR010997">
    <property type="entry name" value="HRDC-like_sf"/>
</dbReference>
<keyword evidence="12" id="KW-0233">DNA recombination</keyword>
<dbReference type="InterPro" id="IPR014001">
    <property type="entry name" value="Helicase_ATP-bd"/>
</dbReference>
<evidence type="ECO:0000256" key="3">
    <source>
        <dbReference type="ARBA" id="ARBA00005446"/>
    </source>
</evidence>
<evidence type="ECO:0000256" key="9">
    <source>
        <dbReference type="ARBA" id="ARBA00022833"/>
    </source>
</evidence>
<dbReference type="NCBIfam" id="TIGR01389">
    <property type="entry name" value="recQ"/>
    <property type="match status" value="1"/>
</dbReference>
<dbReference type="InterPro" id="IPR044876">
    <property type="entry name" value="HRDC_dom_sf"/>
</dbReference>
<evidence type="ECO:0000259" key="20">
    <source>
        <dbReference type="PROSITE" id="PS51194"/>
    </source>
</evidence>
<dbReference type="RefSeq" id="WP_204711351.1">
    <property type="nucleotide sequence ID" value="NZ_JBHSZV010000008.1"/>
</dbReference>
<evidence type="ECO:0000256" key="17">
    <source>
        <dbReference type="SAM" id="MobiDB-lite"/>
    </source>
</evidence>
<feature type="domain" description="HRDC" evidence="18">
    <location>
        <begin position="516"/>
        <end position="596"/>
    </location>
</feature>
<dbReference type="InterPro" id="IPR036390">
    <property type="entry name" value="WH_DNA-bd_sf"/>
</dbReference>
<keyword evidence="8 21" id="KW-0347">Helicase</keyword>
<dbReference type="SMART" id="SM00487">
    <property type="entry name" value="DEXDc"/>
    <property type="match status" value="1"/>
</dbReference>
<dbReference type="Gene3D" id="1.10.150.80">
    <property type="entry name" value="HRDC domain"/>
    <property type="match status" value="1"/>
</dbReference>
<evidence type="ECO:0000256" key="11">
    <source>
        <dbReference type="ARBA" id="ARBA00023125"/>
    </source>
</evidence>
<evidence type="ECO:0000256" key="2">
    <source>
        <dbReference type="ARBA" id="ARBA00001947"/>
    </source>
</evidence>
<dbReference type="Pfam" id="PF16124">
    <property type="entry name" value="RecQ_Zn_bind"/>
    <property type="match status" value="1"/>
</dbReference>
<sequence length="714" mass="82106">MMEQAQKLLQDYYGFASFRPGQEVAIQQVLDQQNTLAVMPTGGGKSLCYQIPGLTLDGTAIIISPLISLMKDQVDALTSYGIAATYINSSLSFEEQRERIHAMEKGHYKFVYVAPERFDSRSFLSTLRSINLSLIAFDEAHCISQWGHDFRPSYRSIVQTLDQIPNLPIVMGLTATATQEVIRDIKQLINVSDDSVVNTGFARDNLSFRIIKGRDKREFLLEYLKQRPQEAGIIYTSTRKDADHLQNFFEKKGYSIGKYHAGMTEQQRKDMQSNFVNDEITTIVATNAFGMGIDKSNVRYVIHYSMPMNLESYYQEAGRAGRDGEPGDCVVLFSGQDIHLQRFLIDQSMMDDNKKQDEYRKLQSMVNYCHTHMCLQQYILEYFDDPFTTQACGKCSNCLHEGEEKDMTREAQMVLSCVKRMGERFGAGLTAKVLRGSSDQKVKQFRFHKLSTYGILSHYTERDLTRFINFLTAEGLLTPGQGRYPILQLTEQSVSVLKNEHPVKMLVETTTADQAINYDTEKFEELRKLRKFIADQAKLPPYVIFSDATLKEFTIYLPNSREEMLGIKGVGEQKFDQYGERFLELLTPWAEEVSERPSPPSQPTFKKRNPRTPESGTSHEESFNMWQKQQMTIEEIAENRELSVQTIENHLFRCMKEGSNVDWEEWFSDEQESAVLMAHSQLEEKRLKPLKDALPEEYSYRLIKAVLVKHGYLD</sequence>
<evidence type="ECO:0000259" key="19">
    <source>
        <dbReference type="PROSITE" id="PS51192"/>
    </source>
</evidence>
<dbReference type="PANTHER" id="PTHR13710:SF105">
    <property type="entry name" value="ATP-DEPENDENT DNA HELICASE Q1"/>
    <property type="match status" value="1"/>
</dbReference>
<comment type="cofactor">
    <cofactor evidence="1">
        <name>Mg(2+)</name>
        <dbReference type="ChEBI" id="CHEBI:18420"/>
    </cofactor>
</comment>
<comment type="similarity">
    <text evidence="3">Belongs to the helicase family. RecQ subfamily.</text>
</comment>
<keyword evidence="6" id="KW-0227">DNA damage</keyword>
<organism evidence="21 22">
    <name type="scientific">Halobacillus seohaensis</name>
    <dbReference type="NCBI Taxonomy" id="447421"/>
    <lineage>
        <taxon>Bacteria</taxon>
        <taxon>Bacillati</taxon>
        <taxon>Bacillota</taxon>
        <taxon>Bacilli</taxon>
        <taxon>Bacillales</taxon>
        <taxon>Bacillaceae</taxon>
        <taxon>Halobacillus</taxon>
    </lineage>
</organism>
<keyword evidence="9" id="KW-0862">Zinc</keyword>
<dbReference type="InterPro" id="IPR001650">
    <property type="entry name" value="Helicase_C-like"/>
</dbReference>
<dbReference type="PROSITE" id="PS51194">
    <property type="entry name" value="HELICASE_CTER"/>
    <property type="match status" value="1"/>
</dbReference>
<dbReference type="SUPFAM" id="SSF47819">
    <property type="entry name" value="HRDC-like"/>
    <property type="match status" value="1"/>
</dbReference>
<evidence type="ECO:0000256" key="16">
    <source>
        <dbReference type="NCBIfam" id="TIGR01389"/>
    </source>
</evidence>
<keyword evidence="4" id="KW-0479">Metal-binding</keyword>
<evidence type="ECO:0000256" key="8">
    <source>
        <dbReference type="ARBA" id="ARBA00022806"/>
    </source>
</evidence>
<dbReference type="Gene3D" id="3.40.50.300">
    <property type="entry name" value="P-loop containing nucleotide triphosphate hydrolases"/>
    <property type="match status" value="2"/>
</dbReference>
<dbReference type="Gene3D" id="1.10.10.1390">
    <property type="entry name" value="ATP-dependent DNA helicase RecQ"/>
    <property type="match status" value="1"/>
</dbReference>
<name>A0ABW2EJZ0_9BACI</name>
<dbReference type="PROSITE" id="PS51192">
    <property type="entry name" value="HELICASE_ATP_BIND_1"/>
    <property type="match status" value="1"/>
</dbReference>
<dbReference type="InterPro" id="IPR011545">
    <property type="entry name" value="DEAD/DEAH_box_helicase_dom"/>
</dbReference>
<gene>
    <name evidence="21" type="primary">recQ</name>
    <name evidence="21" type="ORF">ACFQIC_03015</name>
</gene>
<evidence type="ECO:0000256" key="6">
    <source>
        <dbReference type="ARBA" id="ARBA00022763"/>
    </source>
</evidence>
<dbReference type="PANTHER" id="PTHR13710">
    <property type="entry name" value="DNA HELICASE RECQ FAMILY MEMBER"/>
    <property type="match status" value="1"/>
</dbReference>
<comment type="cofactor">
    <cofactor evidence="2">
        <name>Zn(2+)</name>
        <dbReference type="ChEBI" id="CHEBI:29105"/>
    </cofactor>
</comment>
<evidence type="ECO:0000256" key="14">
    <source>
        <dbReference type="ARBA" id="ARBA00023235"/>
    </source>
</evidence>
<dbReference type="EMBL" id="JBHSZV010000008">
    <property type="protein sequence ID" value="MFC7060842.1"/>
    <property type="molecule type" value="Genomic_DNA"/>
</dbReference>
<dbReference type="Pfam" id="PF00271">
    <property type="entry name" value="Helicase_C"/>
    <property type="match status" value="1"/>
</dbReference>
<dbReference type="GO" id="GO:0004386">
    <property type="term" value="F:helicase activity"/>
    <property type="evidence" value="ECO:0007669"/>
    <property type="project" value="UniProtKB-KW"/>
</dbReference>
<proteinExistence type="inferred from homology"/>
<evidence type="ECO:0000313" key="22">
    <source>
        <dbReference type="Proteomes" id="UP001596410"/>
    </source>
</evidence>
<dbReference type="InterPro" id="IPR002121">
    <property type="entry name" value="HRDC_dom"/>
</dbReference>
<evidence type="ECO:0000256" key="4">
    <source>
        <dbReference type="ARBA" id="ARBA00022723"/>
    </source>
</evidence>
<comment type="catalytic activity">
    <reaction evidence="15">
        <text>Couples ATP hydrolysis with the unwinding of duplex DNA by translocating in the 3'-5' direction.</text>
        <dbReference type="EC" id="5.6.2.4"/>
    </reaction>
</comment>
<dbReference type="Pfam" id="PF00270">
    <property type="entry name" value="DEAD"/>
    <property type="match status" value="1"/>
</dbReference>
<feature type="region of interest" description="Disordered" evidence="17">
    <location>
        <begin position="592"/>
        <end position="622"/>
    </location>
</feature>
<accession>A0ABW2EJZ0</accession>
<reference evidence="22" key="1">
    <citation type="journal article" date="2019" name="Int. J. Syst. Evol. Microbiol.">
        <title>The Global Catalogue of Microorganisms (GCM) 10K type strain sequencing project: providing services to taxonomists for standard genome sequencing and annotation.</title>
        <authorList>
            <consortium name="The Broad Institute Genomics Platform"/>
            <consortium name="The Broad Institute Genome Sequencing Center for Infectious Disease"/>
            <person name="Wu L."/>
            <person name="Ma J."/>
        </authorList>
    </citation>
    <scope>NUCLEOTIDE SEQUENCE [LARGE SCALE GENOMIC DNA]</scope>
    <source>
        <strain evidence="22">CGMCC 4.1621</strain>
    </source>
</reference>
<evidence type="ECO:0000256" key="5">
    <source>
        <dbReference type="ARBA" id="ARBA00022741"/>
    </source>
</evidence>
<keyword evidence="14" id="KW-0413">Isomerase</keyword>
<dbReference type="NCBIfam" id="TIGR00614">
    <property type="entry name" value="recQ_fam"/>
    <property type="match status" value="1"/>
</dbReference>
<protein>
    <recommendedName>
        <fullName evidence="16">DNA helicase RecQ</fullName>
        <ecNumber evidence="16">5.6.2.4</ecNumber>
    </recommendedName>
</protein>
<evidence type="ECO:0000259" key="18">
    <source>
        <dbReference type="PROSITE" id="PS50967"/>
    </source>
</evidence>
<dbReference type="EC" id="5.6.2.4" evidence="16"/>
<keyword evidence="7" id="KW-0378">Hydrolase</keyword>
<dbReference type="InterPro" id="IPR018982">
    <property type="entry name" value="RQC_domain"/>
</dbReference>
<keyword evidence="22" id="KW-1185">Reference proteome</keyword>
<keyword evidence="10" id="KW-0067">ATP-binding</keyword>
<feature type="domain" description="Helicase C-terminal" evidence="20">
    <location>
        <begin position="216"/>
        <end position="366"/>
    </location>
</feature>